<dbReference type="Gene3D" id="3.30.2160.10">
    <property type="entry name" value="Hect, E3 ligase catalytic domain"/>
    <property type="match status" value="1"/>
</dbReference>
<dbReference type="GO" id="GO:0005634">
    <property type="term" value="C:nucleus"/>
    <property type="evidence" value="ECO:0007669"/>
    <property type="project" value="TreeGrafter"/>
</dbReference>
<feature type="region of interest" description="Disordered" evidence="8">
    <location>
        <begin position="844"/>
        <end position="909"/>
    </location>
</feature>
<dbReference type="InterPro" id="IPR050409">
    <property type="entry name" value="E3_ubiq-protein_ligase"/>
</dbReference>
<evidence type="ECO:0000256" key="3">
    <source>
        <dbReference type="ARBA" id="ARBA00012485"/>
    </source>
</evidence>
<dbReference type="SUPFAM" id="SSF56204">
    <property type="entry name" value="Hect, E3 ligase catalytic domain"/>
    <property type="match status" value="1"/>
</dbReference>
<feature type="compositionally biased region" description="Polar residues" evidence="8">
    <location>
        <begin position="232"/>
        <end position="244"/>
    </location>
</feature>
<feature type="compositionally biased region" description="Low complexity" evidence="8">
    <location>
        <begin position="885"/>
        <end position="895"/>
    </location>
</feature>
<name>A0A433QL97_9FUNG</name>
<evidence type="ECO:0000313" key="11">
    <source>
        <dbReference type="Proteomes" id="UP000274822"/>
    </source>
</evidence>
<feature type="region of interest" description="Disordered" evidence="8">
    <location>
        <begin position="228"/>
        <end position="250"/>
    </location>
</feature>
<dbReference type="GO" id="GO:0006511">
    <property type="term" value="P:ubiquitin-dependent protein catabolic process"/>
    <property type="evidence" value="ECO:0007669"/>
    <property type="project" value="TreeGrafter"/>
</dbReference>
<dbReference type="GO" id="GO:0000209">
    <property type="term" value="P:protein polyubiquitination"/>
    <property type="evidence" value="ECO:0007669"/>
    <property type="project" value="TreeGrafter"/>
</dbReference>
<proteinExistence type="inferred from homology"/>
<evidence type="ECO:0000259" key="9">
    <source>
        <dbReference type="PROSITE" id="PS50237"/>
    </source>
</evidence>
<sequence>MVDEEGDEDEESETGEDDEGDLEENDGAVLEDMEHEMPDDRFGMPFELGAPVALDDEIGGWARAHRSFINLGTRRHGRALPGRRAVFEVPMHGEGSFNMWGGDSVDAGRFSFFDESAEFQIVGRPFSRTPGSWNDDIATHPLLANRTTGLPTAAGGALDAPRLRPTRSSGLNEFQAFEEMIGGSAVQLLETLLNRHPRPGMHPLPGAYRVEVNNGPGGIVSGIELDRLFSRPPTSGQDAGNRTTPADPFAALQDFSPMTTAERWHQESRMMYGNTMTDKALRLVDPVLNVLLPLAIEEEKKRKEKEEKEREEQRLKVEVDRKAAEELQQRLKEEADRKSEEAAREHPSQLTEVPVEDAQTTTLDVELGPEGVMDVQMTDDEVSLPQEMDTFVSSAEMDLVPAPTTQLDNVPAAIAEMEEAGQAAAIDTEDTSAGSSAVTASAPTTVLINGTPVDISGTGIDPTFLEALPDDLRQEVLNQHFRERRTTTQATETAASISPEFLDALPPDIREEVLQQEALERERRERQQQTEAQPAVPVDLDPASFLASLDPILRETVLMEQDETFLATLPPALVAEANAVRARASRRYVHQSVRQRAPPVVTPALPVATPKKPAVHRDAVQLVDRAQLATLVRLLFLPQSISKNLLNRLLLNLCENSRTRGDLISLLLSILQDGSGDLAAVDKSFAQMSLRPKVTPKTPKKLANQQAMSSSQNLGENVPNLIAQRCLEALTCIVQYNEQSINYFLSENDNITTLKRFSSKKGKGKEKSGTSRYPIVVLLSLLDRDIFTKNTALMDQLMHLLCAICRPLSSLAKKEEEKDAEKSNTSAAATVTAVPAAMATVATTAPESTVTNSASSTANSVEDPPPSISSENNIDAGVTSNPTNSEAPAAESSKPAAKDNDKEKSTLKPPVIPEQYLRLVVHVLTAGECSSKTFQSTLTVIQHLSALEGARYVITDELVDSARNLGEAIHEDLKELIPVLENAMTGVDVQGATLSKFSPSSSQQAKLLRVLKNIDYMYTRKQQTSATAPVAHPPTAVETPTAGAPTVAETEEADGMMARTLTGDGKSTGYTFTEDEEKVLQIYDGLSFTPLWQKLGHCLTLVHEKEDMVHVATVLLPLIESFMVVSKYVGIKGPSTVQKAVTRGSASPRASLESHEDLFFAFTEEHRKILNTMVRNNPSLMSGSFSLLVRNPKMLEFDNKRNYFTQQLHKRTNVREHYNTVQLNVRRPHVFEDSFHQLQHRSGEEIKYGKLSVRFYDEEGVDAGGVTREWFSVLARQMFNPDYALFKTSAADKLTYQPNRASWVNSDHLSFFKFVGRVIGKAIYDGRLLDAYFTRSFYKHILGRPVDYKDVEAVDPEYYKSLVWMLDNDITDIMDLTFSVETDDFGKMKTVDLKPNGREIAVTEENKQEYVKLVSEQKLTLAIKDQIKSFLDGFHAIIPPHLISIFNEQELELLISGLPDIDIDDWKNTTEYQGYTSSSPQVQWFWRAVRSFDQEERAKLLQFATGTSKVPLEGFTHLQGVNGVQKFQIHKDYSSNGRLPSAHTW</sequence>
<keyword evidence="5 7" id="KW-0833">Ubl conjugation pathway</keyword>
<dbReference type="PANTHER" id="PTHR11254:SF67">
    <property type="entry name" value="E3 UBIQUITIN-PROTEIN LIGASE HUWE1"/>
    <property type="match status" value="1"/>
</dbReference>
<gene>
    <name evidence="10" type="ORF">BC938DRAFT_479257</name>
</gene>
<evidence type="ECO:0000256" key="1">
    <source>
        <dbReference type="ARBA" id="ARBA00000885"/>
    </source>
</evidence>
<feature type="region of interest" description="Disordered" evidence="8">
    <location>
        <begin position="1"/>
        <end position="32"/>
    </location>
</feature>
<dbReference type="CDD" id="cd00078">
    <property type="entry name" value="HECTc"/>
    <property type="match status" value="1"/>
</dbReference>
<comment type="catalytic activity">
    <reaction evidence="1">
        <text>S-ubiquitinyl-[E2 ubiquitin-conjugating enzyme]-L-cysteine + [acceptor protein]-L-lysine = [E2 ubiquitin-conjugating enzyme]-L-cysteine + N(6)-ubiquitinyl-[acceptor protein]-L-lysine.</text>
        <dbReference type="EC" id="2.3.2.26"/>
    </reaction>
</comment>
<feature type="compositionally biased region" description="Basic and acidic residues" evidence="8">
    <location>
        <begin position="330"/>
        <end position="347"/>
    </location>
</feature>
<dbReference type="InterPro" id="IPR035983">
    <property type="entry name" value="Hect_E3_ubiquitin_ligase"/>
</dbReference>
<dbReference type="InterPro" id="IPR025527">
    <property type="entry name" value="HUWE1/Rev1_UBM"/>
</dbReference>
<evidence type="ECO:0000256" key="7">
    <source>
        <dbReference type="PROSITE-ProRule" id="PRU00104"/>
    </source>
</evidence>
<keyword evidence="11" id="KW-1185">Reference proteome</keyword>
<protein>
    <recommendedName>
        <fullName evidence="3">HECT-type E3 ubiquitin transferase</fullName>
        <ecNumber evidence="3">2.3.2.26</ecNumber>
    </recommendedName>
</protein>
<dbReference type="Gene3D" id="3.90.1750.10">
    <property type="entry name" value="Hect, E3 ligase catalytic domains"/>
    <property type="match status" value="1"/>
</dbReference>
<dbReference type="PANTHER" id="PTHR11254">
    <property type="entry name" value="HECT DOMAIN UBIQUITIN-PROTEIN LIGASE"/>
    <property type="match status" value="1"/>
</dbReference>
<feature type="domain" description="HECT" evidence="9">
    <location>
        <begin position="1242"/>
        <end position="1545"/>
    </location>
</feature>
<dbReference type="EC" id="2.3.2.26" evidence="3"/>
<dbReference type="Proteomes" id="UP000274822">
    <property type="component" value="Unassembled WGS sequence"/>
</dbReference>
<feature type="compositionally biased region" description="Polar residues" evidence="8">
    <location>
        <begin position="868"/>
        <end position="884"/>
    </location>
</feature>
<evidence type="ECO:0000256" key="4">
    <source>
        <dbReference type="ARBA" id="ARBA00022679"/>
    </source>
</evidence>
<comment type="caution">
    <text evidence="7">Lacks conserved residue(s) required for the propagation of feature annotation.</text>
</comment>
<dbReference type="InterPro" id="IPR000569">
    <property type="entry name" value="HECT_dom"/>
</dbReference>
<dbReference type="FunFam" id="3.90.1750.10:FF:000003">
    <property type="entry name" value="E3 ubiquitin-protein ligase UPL1"/>
    <property type="match status" value="1"/>
</dbReference>
<dbReference type="PROSITE" id="PS50237">
    <property type="entry name" value="HECT"/>
    <property type="match status" value="1"/>
</dbReference>
<dbReference type="EMBL" id="RBNJ01003763">
    <property type="protein sequence ID" value="RUS30549.1"/>
    <property type="molecule type" value="Genomic_DNA"/>
</dbReference>
<dbReference type="Gene3D" id="3.30.2410.10">
    <property type="entry name" value="Hect, E3 ligase catalytic domain"/>
    <property type="match status" value="1"/>
</dbReference>
<feature type="compositionally biased region" description="Low complexity" evidence="8">
    <location>
        <begin position="844"/>
        <end position="861"/>
    </location>
</feature>
<accession>A0A433QL97</accession>
<dbReference type="FunFam" id="3.30.2160.10:FF:000001">
    <property type="entry name" value="E3 ubiquitin-protein ligase NEDD4-like"/>
    <property type="match status" value="1"/>
</dbReference>
<comment type="similarity">
    <text evidence="6">Belongs to the UPL family. TOM1/PTR1 subfamily.</text>
</comment>
<evidence type="ECO:0000256" key="5">
    <source>
        <dbReference type="ARBA" id="ARBA00022786"/>
    </source>
</evidence>
<reference evidence="10 11" key="1">
    <citation type="journal article" date="2018" name="New Phytol.">
        <title>Phylogenomics of Endogonaceae and evolution of mycorrhizas within Mucoromycota.</title>
        <authorList>
            <person name="Chang Y."/>
            <person name="Desiro A."/>
            <person name="Na H."/>
            <person name="Sandor L."/>
            <person name="Lipzen A."/>
            <person name="Clum A."/>
            <person name="Barry K."/>
            <person name="Grigoriev I.V."/>
            <person name="Martin F.M."/>
            <person name="Stajich J.E."/>
            <person name="Smith M.E."/>
            <person name="Bonito G."/>
            <person name="Spatafora J.W."/>
        </authorList>
    </citation>
    <scope>NUCLEOTIDE SEQUENCE [LARGE SCALE GENOMIC DNA]</scope>
    <source>
        <strain evidence="10 11">AD002</strain>
    </source>
</reference>
<dbReference type="Pfam" id="PF00632">
    <property type="entry name" value="HECT"/>
    <property type="match status" value="1"/>
</dbReference>
<evidence type="ECO:0000256" key="6">
    <source>
        <dbReference type="ARBA" id="ARBA00034494"/>
    </source>
</evidence>
<comment type="caution">
    <text evidence="10">The sequence shown here is derived from an EMBL/GenBank/DDBJ whole genome shotgun (WGS) entry which is preliminary data.</text>
</comment>
<feature type="compositionally biased region" description="Basic and acidic residues" evidence="8">
    <location>
        <begin position="896"/>
        <end position="906"/>
    </location>
</feature>
<dbReference type="SMART" id="SM00119">
    <property type="entry name" value="HECTc"/>
    <property type="match status" value="1"/>
</dbReference>
<evidence type="ECO:0000256" key="2">
    <source>
        <dbReference type="ARBA" id="ARBA00004906"/>
    </source>
</evidence>
<feature type="region of interest" description="Disordered" evidence="8">
    <location>
        <begin position="330"/>
        <end position="358"/>
    </location>
</feature>
<comment type="pathway">
    <text evidence="2">Protein modification; protein ubiquitination.</text>
</comment>
<dbReference type="GO" id="GO:0005737">
    <property type="term" value="C:cytoplasm"/>
    <property type="evidence" value="ECO:0007669"/>
    <property type="project" value="TreeGrafter"/>
</dbReference>
<evidence type="ECO:0000313" key="10">
    <source>
        <dbReference type="EMBL" id="RUS30549.1"/>
    </source>
</evidence>
<dbReference type="GO" id="GO:0061630">
    <property type="term" value="F:ubiquitin protein ligase activity"/>
    <property type="evidence" value="ECO:0007669"/>
    <property type="project" value="UniProtKB-EC"/>
</dbReference>
<keyword evidence="4" id="KW-0808">Transferase</keyword>
<dbReference type="Pfam" id="PF14377">
    <property type="entry name" value="UBM"/>
    <property type="match status" value="3"/>
</dbReference>
<organism evidence="10 11">
    <name type="scientific">Jimgerdemannia flammicorona</name>
    <dbReference type="NCBI Taxonomy" id="994334"/>
    <lineage>
        <taxon>Eukaryota</taxon>
        <taxon>Fungi</taxon>
        <taxon>Fungi incertae sedis</taxon>
        <taxon>Mucoromycota</taxon>
        <taxon>Mucoromycotina</taxon>
        <taxon>Endogonomycetes</taxon>
        <taxon>Endogonales</taxon>
        <taxon>Endogonaceae</taxon>
        <taxon>Jimgerdemannia</taxon>
    </lineage>
</organism>
<evidence type="ECO:0000256" key="8">
    <source>
        <dbReference type="SAM" id="MobiDB-lite"/>
    </source>
</evidence>